<evidence type="ECO:0000313" key="2">
    <source>
        <dbReference type="Proteomes" id="UP000177478"/>
    </source>
</evidence>
<name>A0A1F8G2X7_9BACT</name>
<protein>
    <submittedName>
        <fullName evidence="1">Uncharacterized protein</fullName>
    </submittedName>
</protein>
<gene>
    <name evidence="1" type="ORF">A3F25_00670</name>
</gene>
<sequence length="203" mass="22560">MPSVLGTSALAEVAGAITDFFEKLAGSDGTLWLAAFKRFLRRENPWASVLTFLHTIAVGAVEKFVAKDHFTKENKKVKFWDFGSNFTKHFLGKVEKSVSAGNIAIHRLEKASRDPEIMTELGSEKRVIKLAHFCQLIEAQGQGQEGPLLVNGWANIAYIEDDCGVIWSVYAFWYAEDGWGVDAYSVENPNAWFAGRQVLSQVA</sequence>
<dbReference type="Proteomes" id="UP000177478">
    <property type="component" value="Unassembled WGS sequence"/>
</dbReference>
<evidence type="ECO:0000313" key="1">
    <source>
        <dbReference type="EMBL" id="OGN19410.1"/>
    </source>
</evidence>
<dbReference type="AlphaFoldDB" id="A0A1F8G2X7"/>
<dbReference type="EMBL" id="MGKD01000018">
    <property type="protein sequence ID" value="OGN19410.1"/>
    <property type="molecule type" value="Genomic_DNA"/>
</dbReference>
<comment type="caution">
    <text evidence="1">The sequence shown here is derived from an EMBL/GenBank/DDBJ whole genome shotgun (WGS) entry which is preliminary data.</text>
</comment>
<organism evidence="1 2">
    <name type="scientific">Candidatus Yanofskybacteria bacterium RIFCSPHIGHO2_12_FULL_45_19b</name>
    <dbReference type="NCBI Taxonomy" id="1802689"/>
    <lineage>
        <taxon>Bacteria</taxon>
        <taxon>Candidatus Yanofskyibacteriota</taxon>
    </lineage>
</organism>
<reference evidence="1 2" key="1">
    <citation type="journal article" date="2016" name="Nat. Commun.">
        <title>Thousands of microbial genomes shed light on interconnected biogeochemical processes in an aquifer system.</title>
        <authorList>
            <person name="Anantharaman K."/>
            <person name="Brown C.T."/>
            <person name="Hug L.A."/>
            <person name="Sharon I."/>
            <person name="Castelle C.J."/>
            <person name="Probst A.J."/>
            <person name="Thomas B.C."/>
            <person name="Singh A."/>
            <person name="Wilkins M.J."/>
            <person name="Karaoz U."/>
            <person name="Brodie E.L."/>
            <person name="Williams K.H."/>
            <person name="Hubbard S.S."/>
            <person name="Banfield J.F."/>
        </authorList>
    </citation>
    <scope>NUCLEOTIDE SEQUENCE [LARGE SCALE GENOMIC DNA]</scope>
</reference>
<accession>A0A1F8G2X7</accession>
<proteinExistence type="predicted"/>